<dbReference type="Proteomes" id="UP000006512">
    <property type="component" value="Unassembled WGS sequence"/>
</dbReference>
<gene>
    <name evidence="7" type="ORF">ABI_36100</name>
</gene>
<dbReference type="GO" id="GO:0009247">
    <property type="term" value="P:glycolipid biosynthetic process"/>
    <property type="evidence" value="ECO:0007669"/>
    <property type="project" value="UniProtKB-ARBA"/>
</dbReference>
<evidence type="ECO:0000256" key="4">
    <source>
        <dbReference type="ARBA" id="ARBA00022679"/>
    </source>
</evidence>
<keyword evidence="2" id="KW-1003">Cell membrane</keyword>
<dbReference type="CDD" id="cd07984">
    <property type="entry name" value="LPLAT_LABLAT-like"/>
    <property type="match status" value="1"/>
</dbReference>
<dbReference type="Pfam" id="PF03279">
    <property type="entry name" value="Lip_A_acyltrans"/>
    <property type="match status" value="1"/>
</dbReference>
<evidence type="ECO:0000256" key="3">
    <source>
        <dbReference type="ARBA" id="ARBA00022519"/>
    </source>
</evidence>
<evidence type="ECO:0000256" key="5">
    <source>
        <dbReference type="ARBA" id="ARBA00023136"/>
    </source>
</evidence>
<dbReference type="EMBL" id="GL883079">
    <property type="protein sequence ID" value="EGF90585.1"/>
    <property type="molecule type" value="Genomic_DNA"/>
</dbReference>
<keyword evidence="8" id="KW-1185">Reference proteome</keyword>
<dbReference type="OrthoDB" id="9801955at2"/>
<keyword evidence="6 7" id="KW-0012">Acyltransferase</keyword>
<keyword evidence="3" id="KW-0997">Cell inner membrane</keyword>
<dbReference type="PANTHER" id="PTHR30606">
    <property type="entry name" value="LIPID A BIOSYNTHESIS LAUROYL ACYLTRANSFERASE"/>
    <property type="match status" value="1"/>
</dbReference>
<evidence type="ECO:0000256" key="6">
    <source>
        <dbReference type="ARBA" id="ARBA00023315"/>
    </source>
</evidence>
<evidence type="ECO:0000256" key="1">
    <source>
        <dbReference type="ARBA" id="ARBA00004533"/>
    </source>
</evidence>
<dbReference type="HOGENOM" id="CLU_049421_4_2_5"/>
<protein>
    <submittedName>
        <fullName evidence="7">Bacterial lipid A biosynthesis acyltransferase family protein</fullName>
    </submittedName>
</protein>
<dbReference type="eggNOG" id="COG1560">
    <property type="taxonomic scope" value="Bacteria"/>
</dbReference>
<dbReference type="AlphaFoldDB" id="F4QQU8"/>
<dbReference type="PANTHER" id="PTHR30606:SF10">
    <property type="entry name" value="PHOSPHATIDYLINOSITOL MANNOSIDE ACYLTRANSFERASE"/>
    <property type="match status" value="1"/>
</dbReference>
<dbReference type="InterPro" id="IPR004960">
    <property type="entry name" value="LipA_acyltrans"/>
</dbReference>
<evidence type="ECO:0000313" key="8">
    <source>
        <dbReference type="Proteomes" id="UP000006512"/>
    </source>
</evidence>
<evidence type="ECO:0000256" key="2">
    <source>
        <dbReference type="ARBA" id="ARBA00022475"/>
    </source>
</evidence>
<evidence type="ECO:0000313" key="7">
    <source>
        <dbReference type="EMBL" id="EGF90585.1"/>
    </source>
</evidence>
<name>F4QQU8_9CAUL</name>
<accession>F4QQU8</accession>
<keyword evidence="4 7" id="KW-0808">Transferase</keyword>
<dbReference type="STRING" id="715226.ABI_36100"/>
<organism evidence="7 8">
    <name type="scientific">Asticcacaulis biprosthecium C19</name>
    <dbReference type="NCBI Taxonomy" id="715226"/>
    <lineage>
        <taxon>Bacteria</taxon>
        <taxon>Pseudomonadati</taxon>
        <taxon>Pseudomonadota</taxon>
        <taxon>Alphaproteobacteria</taxon>
        <taxon>Caulobacterales</taxon>
        <taxon>Caulobacteraceae</taxon>
        <taxon>Asticcacaulis</taxon>
    </lineage>
</organism>
<sequence length="308" mass="34342">MSDKVGFWQDLMWRFEAIAFDATVGLLRMFPVDVASDLGAGLLKALGPISPVQKVVNRNLDLAFPEKDGAWKARVSRAQWDNLGRTFAEIAMMDRITVANGRIVVENAERLDEIETSGTPVVFISGHFANWEIMPSVINESGVICQMTYRAANNPYVDARWRKARERYGTRLFAPKGGDGAKELLAGMARGESVALMNDQKFNRGVSTPFFSRPVDTAPGPTRLAMRFGTVLQPMTVERTGAGRFKVTVCDPIDVVDTGRKSEDIDATVCKVSAFIESAVRSRPEEWFWVHKRWPNDAYKPETPGHKN</sequence>
<dbReference type="GO" id="GO:0016746">
    <property type="term" value="F:acyltransferase activity"/>
    <property type="evidence" value="ECO:0007669"/>
    <property type="project" value="UniProtKB-KW"/>
</dbReference>
<proteinExistence type="predicted"/>
<comment type="subcellular location">
    <subcellularLocation>
        <location evidence="1">Cell inner membrane</location>
    </subcellularLocation>
</comment>
<keyword evidence="5" id="KW-0472">Membrane</keyword>
<dbReference type="GO" id="GO:0005886">
    <property type="term" value="C:plasma membrane"/>
    <property type="evidence" value="ECO:0007669"/>
    <property type="project" value="UniProtKB-SubCell"/>
</dbReference>
<reference evidence="8" key="1">
    <citation type="submission" date="2011-03" db="EMBL/GenBank/DDBJ databases">
        <title>Draft genome sequence of Brevundimonas diminuta.</title>
        <authorList>
            <person name="Brown P.J.B."/>
            <person name="Buechlein A."/>
            <person name="Hemmerich C."/>
            <person name="Brun Y.V."/>
        </authorList>
    </citation>
    <scope>NUCLEOTIDE SEQUENCE [LARGE SCALE GENOMIC DNA]</scope>
    <source>
        <strain evidence="8">C19</strain>
    </source>
</reference>
<dbReference type="RefSeq" id="WP_006274393.1">
    <property type="nucleotide sequence ID" value="NZ_GL883079.1"/>
</dbReference>